<name>A0A1M5XWZ1_9BRAD</name>
<dbReference type="RefSeq" id="WP_079605850.1">
    <property type="nucleotide sequence ID" value="NZ_LT670817.1"/>
</dbReference>
<reference evidence="2 3" key="1">
    <citation type="submission" date="2016-11" db="EMBL/GenBank/DDBJ databases">
        <authorList>
            <person name="Jaros S."/>
            <person name="Januszkiewicz K."/>
            <person name="Wedrychowicz H."/>
        </authorList>
    </citation>
    <scope>NUCLEOTIDE SEQUENCE [LARGE SCALE GENOMIC DNA]</scope>
    <source>
        <strain evidence="2 3">GAS138</strain>
    </source>
</reference>
<dbReference type="AlphaFoldDB" id="A0A1M5XWZ1"/>
<sequence>MIDISKKRKKAETEAQRKRRGVANPQRTQEMRDRAASLRYMRKQKHPKEVEAILLEAGWKAALEQVCASQAIAAATKKREDAIAAVLDNCVHNFSAAKIRVRSGSPSFYEAPESLAAFSVAINNLRQAQSDLSEKIANEKAANPVSEEAHGPQAHGEGAAMLYVQQQVLGNPMLSPAQHAQWLREDIAGAEPGSELAAIGETLARFGIEAAIEEVLLQEAQSIQFMNEDVLPCEPIDARTMREITGRALPLRAVK</sequence>
<feature type="compositionally biased region" description="Basic residues" evidence="1">
    <location>
        <begin position="1"/>
        <end position="10"/>
    </location>
</feature>
<dbReference type="EMBL" id="LT670817">
    <property type="protein sequence ID" value="SHI04337.1"/>
    <property type="molecule type" value="Genomic_DNA"/>
</dbReference>
<evidence type="ECO:0000313" key="2">
    <source>
        <dbReference type="EMBL" id="SHI04337.1"/>
    </source>
</evidence>
<feature type="region of interest" description="Disordered" evidence="1">
    <location>
        <begin position="1"/>
        <end position="33"/>
    </location>
</feature>
<evidence type="ECO:0000256" key="1">
    <source>
        <dbReference type="SAM" id="MobiDB-lite"/>
    </source>
</evidence>
<accession>A0A1M5XWZ1</accession>
<proteinExistence type="predicted"/>
<evidence type="ECO:0000313" key="3">
    <source>
        <dbReference type="Proteomes" id="UP000189796"/>
    </source>
</evidence>
<organism evidence="2 3">
    <name type="scientific">Bradyrhizobium erythrophlei</name>
    <dbReference type="NCBI Taxonomy" id="1437360"/>
    <lineage>
        <taxon>Bacteria</taxon>
        <taxon>Pseudomonadati</taxon>
        <taxon>Pseudomonadota</taxon>
        <taxon>Alphaproteobacteria</taxon>
        <taxon>Hyphomicrobiales</taxon>
        <taxon>Nitrobacteraceae</taxon>
        <taxon>Bradyrhizobium</taxon>
    </lineage>
</organism>
<dbReference type="Proteomes" id="UP000189796">
    <property type="component" value="Chromosome I"/>
</dbReference>
<gene>
    <name evidence="2" type="ORF">SAMN05443248_7696</name>
</gene>
<protein>
    <submittedName>
        <fullName evidence="2">Uncharacterized protein</fullName>
    </submittedName>
</protein>